<dbReference type="GO" id="GO:0045134">
    <property type="term" value="F:UDP phosphatase activity"/>
    <property type="evidence" value="ECO:0007669"/>
    <property type="project" value="TreeGrafter"/>
</dbReference>
<dbReference type="Gene3D" id="3.30.420.40">
    <property type="match status" value="1"/>
</dbReference>
<dbReference type="PANTHER" id="PTHR11782:SF83">
    <property type="entry name" value="GUANOSINE-DIPHOSPHATASE"/>
    <property type="match status" value="1"/>
</dbReference>
<dbReference type="GO" id="GO:0005524">
    <property type="term" value="F:ATP binding"/>
    <property type="evidence" value="ECO:0007669"/>
    <property type="project" value="UniProtKB-KW"/>
</dbReference>
<feature type="binding site" evidence="4">
    <location>
        <begin position="183"/>
        <end position="187"/>
    </location>
    <ligand>
        <name>ATP</name>
        <dbReference type="ChEBI" id="CHEBI:30616"/>
    </ligand>
</feature>
<evidence type="ECO:0000256" key="3">
    <source>
        <dbReference type="PIRSR" id="PIRSR600407-1"/>
    </source>
</evidence>
<dbReference type="InterPro" id="IPR020339">
    <property type="entry name" value="C20orf85-like"/>
</dbReference>
<feature type="chain" id="PRO_5034982637" evidence="6">
    <location>
        <begin position="21"/>
        <end position="525"/>
    </location>
</feature>
<protein>
    <submittedName>
        <fullName evidence="8">Nucleoside-triphosphatase-like</fullName>
    </submittedName>
</protein>
<dbReference type="GO" id="GO:0004382">
    <property type="term" value="F:GDP phosphatase activity"/>
    <property type="evidence" value="ECO:0007669"/>
    <property type="project" value="TreeGrafter"/>
</dbReference>
<sequence>MTRVFISIVTLFLLEGSCAGQTLYGVMLDAGSSSTKLRVYSWTERSSSSDILTVTENYYQRITPSLSSLQDDLELLKKYVQNLTSIAELHVPFQSQHETNIFLLATAGIRFLDEEKAKGIMDTVEDVLSNKTMHNFKYSERSVRILSGEEEGVFAWITANYRNGTFSSNEPNSKAVGVLEMGGGSTQITFIPDGPLLAHMFSLRIAGRIYDLYSHSYLNFGKDYMDRRIKEYLIKTNPHGSIYDNPCLLLNDISYYEYKGETKTFRGSRSPSQCLSIISTFLKQDSGDDCYPKPCAIGSTYQPAVGADIFFATASFAAVATDLNATDASGRLDIDKLKKTAQTYCSKTKQEAGAVYKVFLESGSSTCMMALYMAELLTFSYGFPLNTTRIFPLQQYNGESLDWPLGAMVYEAELMAGDYPCSPIGASQYQLHLLKDHLNKSLQYHSDPSNISVPSNSVTPGLRLPPIHPSGPRKGFPMTTTQQIGWRSSQRECQLERYGRYGPGPQSRGKYGILKMLNWPQEGSP</sequence>
<dbReference type="GO" id="GO:0005886">
    <property type="term" value="C:plasma membrane"/>
    <property type="evidence" value="ECO:0007669"/>
    <property type="project" value="TreeGrafter"/>
</dbReference>
<dbReference type="Proteomes" id="UP000694844">
    <property type="component" value="Chromosome 4"/>
</dbReference>
<dbReference type="InterPro" id="IPR000407">
    <property type="entry name" value="GDA1_CD39_NTPase"/>
</dbReference>
<dbReference type="CDD" id="cd24003">
    <property type="entry name" value="ASKHA_NBD_GDA1_CD39_NTPase"/>
    <property type="match status" value="1"/>
</dbReference>
<proteinExistence type="inferred from homology"/>
<dbReference type="Gene3D" id="3.30.420.150">
    <property type="entry name" value="Exopolyphosphatase. Domain 2"/>
    <property type="match status" value="1"/>
</dbReference>
<keyword evidence="4" id="KW-0067">ATP-binding</keyword>
<gene>
    <name evidence="8" type="primary">LOC111130988</name>
</gene>
<dbReference type="GO" id="GO:0017111">
    <property type="term" value="F:ribonucleoside triphosphate phosphatase activity"/>
    <property type="evidence" value="ECO:0007669"/>
    <property type="project" value="TreeGrafter"/>
</dbReference>
<keyword evidence="4" id="KW-0547">Nucleotide-binding</keyword>
<keyword evidence="7" id="KW-1185">Reference proteome</keyword>
<dbReference type="GeneID" id="111130988"/>
<reference evidence="8" key="1">
    <citation type="submission" date="2025-08" db="UniProtKB">
        <authorList>
            <consortium name="RefSeq"/>
        </authorList>
    </citation>
    <scope>IDENTIFICATION</scope>
    <source>
        <tissue evidence="8">Whole sample</tissue>
    </source>
</reference>
<dbReference type="Pfam" id="PF01150">
    <property type="entry name" value="GDA1_CD39"/>
    <property type="match status" value="1"/>
</dbReference>
<feature type="active site" description="Proton acceptor" evidence="3">
    <location>
        <position position="151"/>
    </location>
</feature>
<organism evidence="7 8">
    <name type="scientific">Crassostrea virginica</name>
    <name type="common">Eastern oyster</name>
    <dbReference type="NCBI Taxonomy" id="6565"/>
    <lineage>
        <taxon>Eukaryota</taxon>
        <taxon>Metazoa</taxon>
        <taxon>Spiralia</taxon>
        <taxon>Lophotrochozoa</taxon>
        <taxon>Mollusca</taxon>
        <taxon>Bivalvia</taxon>
        <taxon>Autobranchia</taxon>
        <taxon>Pteriomorphia</taxon>
        <taxon>Ostreida</taxon>
        <taxon>Ostreoidea</taxon>
        <taxon>Ostreidae</taxon>
        <taxon>Crassostrea</taxon>
    </lineage>
</organism>
<evidence type="ECO:0000256" key="4">
    <source>
        <dbReference type="PIRSR" id="PIRSR600407-2"/>
    </source>
</evidence>
<dbReference type="OrthoDB" id="6372431at2759"/>
<name>A0A8B8E0E6_CRAVI</name>
<evidence type="ECO:0000256" key="1">
    <source>
        <dbReference type="ARBA" id="ARBA00009283"/>
    </source>
</evidence>
<keyword evidence="6" id="KW-0732">Signal</keyword>
<dbReference type="AlphaFoldDB" id="A0A8B8E0E6"/>
<dbReference type="Pfam" id="PF14945">
    <property type="entry name" value="LLC1"/>
    <property type="match status" value="1"/>
</dbReference>
<evidence type="ECO:0000256" key="5">
    <source>
        <dbReference type="RuleBase" id="RU003833"/>
    </source>
</evidence>
<evidence type="ECO:0000313" key="8">
    <source>
        <dbReference type="RefSeq" id="XP_022334007.1"/>
    </source>
</evidence>
<accession>A0A8B8E0E6</accession>
<keyword evidence="2 5" id="KW-0378">Hydrolase</keyword>
<evidence type="ECO:0000313" key="7">
    <source>
        <dbReference type="Proteomes" id="UP000694844"/>
    </source>
</evidence>
<dbReference type="PANTHER" id="PTHR11782">
    <property type="entry name" value="ADENOSINE/GUANOSINE DIPHOSPHATASE"/>
    <property type="match status" value="1"/>
</dbReference>
<dbReference type="RefSeq" id="XP_022334007.1">
    <property type="nucleotide sequence ID" value="XM_022478299.1"/>
</dbReference>
<evidence type="ECO:0000256" key="2">
    <source>
        <dbReference type="ARBA" id="ARBA00022801"/>
    </source>
</evidence>
<feature type="signal peptide" evidence="6">
    <location>
        <begin position="1"/>
        <end position="20"/>
    </location>
</feature>
<dbReference type="PROSITE" id="PS01238">
    <property type="entry name" value="GDA1_CD39_NTPASE"/>
    <property type="match status" value="1"/>
</dbReference>
<dbReference type="GO" id="GO:0009134">
    <property type="term" value="P:nucleoside diphosphate catabolic process"/>
    <property type="evidence" value="ECO:0007669"/>
    <property type="project" value="TreeGrafter"/>
</dbReference>
<evidence type="ECO:0000256" key="6">
    <source>
        <dbReference type="SAM" id="SignalP"/>
    </source>
</evidence>
<dbReference type="KEGG" id="cvn:111130988"/>
<comment type="similarity">
    <text evidence="1 5">Belongs to the GDA1/CD39 NTPase family.</text>
</comment>